<evidence type="ECO:0000313" key="23">
    <source>
        <dbReference type="Proteomes" id="UP000677054"/>
    </source>
</evidence>
<dbReference type="GO" id="GO:0031032">
    <property type="term" value="P:actomyosin structure organization"/>
    <property type="evidence" value="ECO:0007669"/>
    <property type="project" value="TreeGrafter"/>
</dbReference>
<evidence type="ECO:0000256" key="1">
    <source>
        <dbReference type="ARBA" id="ARBA00012513"/>
    </source>
</evidence>
<dbReference type="PROSITE" id="PS51285">
    <property type="entry name" value="AGC_KINASE_CTER"/>
    <property type="match status" value="1"/>
</dbReference>
<dbReference type="Pfam" id="PF02144">
    <property type="entry name" value="Rad1"/>
    <property type="match status" value="2"/>
</dbReference>
<keyword evidence="11 15" id="KW-0175">Coiled coil</keyword>
<dbReference type="InterPro" id="IPR002219">
    <property type="entry name" value="PKC_DAG/PE"/>
</dbReference>
<dbReference type="GO" id="GO:0004674">
    <property type="term" value="F:protein serine/threonine kinase activity"/>
    <property type="evidence" value="ECO:0007669"/>
    <property type="project" value="UniProtKB-KW"/>
</dbReference>
<evidence type="ECO:0000259" key="18">
    <source>
        <dbReference type="PROSITE" id="PS50011"/>
    </source>
</evidence>
<evidence type="ECO:0000256" key="5">
    <source>
        <dbReference type="ARBA" id="ARBA00022723"/>
    </source>
</evidence>
<evidence type="ECO:0000256" key="3">
    <source>
        <dbReference type="ARBA" id="ARBA00022553"/>
    </source>
</evidence>
<keyword evidence="9" id="KW-0862">Zinc</keyword>
<dbReference type="GO" id="GO:0000077">
    <property type="term" value="P:DNA damage checkpoint signaling"/>
    <property type="evidence" value="ECO:0007669"/>
    <property type="project" value="InterPro"/>
</dbReference>
<keyword evidence="3" id="KW-0597">Phosphoprotein</keyword>
<dbReference type="InterPro" id="IPR017441">
    <property type="entry name" value="Protein_kinase_ATP_BS"/>
</dbReference>
<dbReference type="Gene3D" id="1.10.510.10">
    <property type="entry name" value="Transferase(Phosphotransferase) domain 1"/>
    <property type="match status" value="1"/>
</dbReference>
<dbReference type="EC" id="2.7.11.1" evidence="1"/>
<accession>A0A7R9A1N8</accession>
<proteinExistence type="predicted"/>
<dbReference type="GO" id="GO:0005524">
    <property type="term" value="F:ATP binding"/>
    <property type="evidence" value="ECO:0007669"/>
    <property type="project" value="UniProtKB-UniRule"/>
</dbReference>
<dbReference type="PROSITE" id="PS50081">
    <property type="entry name" value="ZF_DAG_PE_2"/>
    <property type="match status" value="1"/>
</dbReference>
<feature type="domain" description="Phorbol-ester/DAG-type" evidence="19">
    <location>
        <begin position="1334"/>
        <end position="1386"/>
    </location>
</feature>
<comment type="catalytic activity">
    <reaction evidence="12">
        <text>L-threonyl-[protein] + ATP = O-phospho-L-threonyl-[protein] + ADP + H(+)</text>
        <dbReference type="Rhea" id="RHEA:46608"/>
        <dbReference type="Rhea" id="RHEA-COMP:11060"/>
        <dbReference type="Rhea" id="RHEA-COMP:11605"/>
        <dbReference type="ChEBI" id="CHEBI:15378"/>
        <dbReference type="ChEBI" id="CHEBI:30013"/>
        <dbReference type="ChEBI" id="CHEBI:30616"/>
        <dbReference type="ChEBI" id="CHEBI:61977"/>
        <dbReference type="ChEBI" id="CHEBI:456216"/>
        <dbReference type="EC" id="2.7.11.1"/>
    </reaction>
</comment>
<dbReference type="SMART" id="SM00133">
    <property type="entry name" value="S_TK_X"/>
    <property type="match status" value="1"/>
</dbReference>
<evidence type="ECO:0000256" key="10">
    <source>
        <dbReference type="ARBA" id="ARBA00022840"/>
    </source>
</evidence>
<dbReference type="InterPro" id="IPR001180">
    <property type="entry name" value="CNH_dom"/>
</dbReference>
<keyword evidence="2" id="KW-0723">Serine/threonine-protein kinase</keyword>
<dbReference type="InterPro" id="IPR003021">
    <property type="entry name" value="Rad1_Rec1_Rad17"/>
</dbReference>
<dbReference type="PANTHER" id="PTHR22988">
    <property type="entry name" value="MYOTONIC DYSTROPHY S/T KINASE-RELATED"/>
    <property type="match status" value="1"/>
</dbReference>
<dbReference type="InterPro" id="IPR008271">
    <property type="entry name" value="Ser/Thr_kinase_AS"/>
</dbReference>
<dbReference type="GO" id="GO:0008270">
    <property type="term" value="F:zinc ion binding"/>
    <property type="evidence" value="ECO:0007669"/>
    <property type="project" value="UniProtKB-KW"/>
</dbReference>
<evidence type="ECO:0000259" key="19">
    <source>
        <dbReference type="PROSITE" id="PS50081"/>
    </source>
</evidence>
<keyword evidence="7" id="KW-0863">Zinc-finger</keyword>
<dbReference type="EMBL" id="LR900257">
    <property type="protein sequence ID" value="CAD7244932.1"/>
    <property type="molecule type" value="Genomic_DNA"/>
</dbReference>
<evidence type="ECO:0000256" key="13">
    <source>
        <dbReference type="ARBA" id="ARBA00048679"/>
    </source>
</evidence>
<sequence>MIVNQLVSMSSKQASDPSGDYISGRATILNRLILGLSFSQTTTSPSSSYHITNGQVTSSSVFSREGLLDAITLLHKDSQERKKDPNVAAFIRRCSSMAPTIDHLRVKKSDFEIKKLIGKGRFGEIHVVRERATGHVYAMKTILKEDALPENNLCCFEEERDIMARSQSPWLTALQYAFHDNQKLHLVMEYHPGGDFLSLMQTQGPFPEKKARIYIAEIICAVNDLHNMGYVHRDLKPENILVDRTGHLKLVDFGSAGLMDKDGFVTTQFPIGTPGYLAPEVLESINDLTTRDSCSLRCGREVDYWSVGVIAYELLTNKHPFEADNSSRTYANIMNFKERLRFPGEKDSIQISNTSRGLIKGLLSEVSNRLNYDALVVHPFFHQLDWKNLRYGLAPCIPVVLGQDDTSNFDEVVLKNLPRSEIQKGPLGNSNLSLTRELPFVGFSFTRLPCNSLRQERRASSIAVNASAVFDEKAYEREIQELKLKLSKAEKAKEARMKENEDLLANLKKAEVTADVTLDNFEYCKKECDNLKTEVQRLTNELEREKAEQMCIEKRAMKLLDDIKKKFKREEEQRVENLVKNLEEASKECDRLRNHAKASSEEMLQFQDIIKHLQEEKLQLQAQIHALECDQSQVATLTQKRRRSLSSPSKSSLDSRLDRAISKMMDLSSQCEAQFSIRSQLQKTIEEQVQKVESCETKDLQKSSRKLEAELRKIKEELKDTMAEKEAIVQSLSADKQKFEQEAEKAQVTRQDLESTISRLESREDSLKQEKDQMQIVIQRMEEKMQNFFSRYSATSGDRNENQVWKAQIERLELQRDQAKEKGVLEKKRADDLEDKLALTEKALSTAQLDRRMYERMLRDAEAENKNLKKKESELEAALRAAESSVKKIKMAEQELNDVISEASNVVTEKNKEIAALKQKMQADMETLNQENSSLKSEVQLLQGRLSKITEMEQETMALELKRKFIEEHLHDIQGSRDALLSEKTSLNAELQQEKIAVRKLQKEVEGLKKILTLQEDDIQGWEKLQKENERKIQDLESQKKALEEQLVAQQEEVKSTRAIVNEEKSLRIYDEKKWKDIERDLQMRATELEGELEFLRKSLEDREQDLALKGKEIASLREELNSTEASHAVKNNTVERLSVEMTRLKGEVTELRLRLYDEEKAKEQALTHSAAIANDLEEARGILQSTQAKVDELEYQLDKLETESTQDKLQKEEQISQLMKLVEHMHKEEPSKKRKGGLHFFGSGRPKENVTPLMTPKREVHTLPLANSMAPPSPSPARHQPQTPSVAASKMPRGTPMTMPISPQSRKALAPMAKSPVKGLSTPVTQRLRHNIPHKFQPLVQMKSTTCRGCLSSISIGRQSSKCQSCGISVHPQCCDKLNVESPFCGLTSEMVAQIAELSQPPPDSSSRKYKDLNEKEDEPSVPMKRGDIKILNSKKCWVPRHLTLDSTVVMMHLQEPQSGSVMSPLSETLDLIPLSGFTAVTESVDNSELPSVPSTDLPFVFKVEQYEFGQAFPKEQIFFLAPSYPVKKAWVATLEGILALARKPQDDLPVREPQLLCSVIMPVHCALVLNDKLLMLGTQEGIVSGQVPAPNGEPVELTCLFKGIDEVHSMQPLILKWDVTAYTFVKKRIFPISGPSPALLFHEESVLVCMNGIKRIDLKDWSCTEFLDEGDKSLRPLSWDSQRKVQQSPIGIFHVSKTELLVCFRQGAVFVNSHGRKSRRGELCWNRLPTDIAFHCPYIFTFHYNGIEALKIDKSTCTQEGSQPIFKPLELNNPRILGAKDVDGLLVGCEDDEGSDSTRMNVLRIQGRDFFRIPSLESLISDCSPPSSVRKPLKRRPEEEEEEGDFSFTESLMEELKDSLSGASSPTDNGAPPMKKMGDSEQSNALMAKIDNARNVAQLLKAVNFRDTAVVYVSSNGLKVTVEEAKCVQANAFIQSDLFQQFFLRDAEDTLVFRINLSFFLHCLQMLGASPSSPGMSTALKMCYAEPGAPLLLMLCLQLQIDIPKTSPIVESFTCTKATSNAYRLTLVRLCNRALSTAQKVSLQVDDRGFLCFQFMLRSEEGKPCIVDFFCCPEEEDEDDMRAPPSQPPNKDSRIRSTLATEPLLHGQQEHRLLH</sequence>
<keyword evidence="10 14" id="KW-0067">ATP-binding</keyword>
<feature type="region of interest" description="Disordered" evidence="16">
    <location>
        <begin position="1266"/>
        <end position="1295"/>
    </location>
</feature>
<keyword evidence="4" id="KW-0808">Transferase</keyword>
<keyword evidence="8" id="KW-0418">Kinase</keyword>
<dbReference type="InterPro" id="IPR011009">
    <property type="entry name" value="Kinase-like_dom_sf"/>
</dbReference>
<dbReference type="SMART" id="SM00109">
    <property type="entry name" value="C1"/>
    <property type="match status" value="1"/>
</dbReference>
<feature type="region of interest" description="Disordered" evidence="16">
    <location>
        <begin position="1228"/>
        <end position="1253"/>
    </location>
</feature>
<evidence type="ECO:0000259" key="20">
    <source>
        <dbReference type="PROSITE" id="PS50219"/>
    </source>
</evidence>
<dbReference type="PROSITE" id="PS50011">
    <property type="entry name" value="PROTEIN_KINASE_DOM"/>
    <property type="match status" value="1"/>
</dbReference>
<feature type="coiled-coil region" evidence="15">
    <location>
        <begin position="472"/>
        <end position="630"/>
    </location>
</feature>
<dbReference type="FunFam" id="1.10.510.10:FF:000751">
    <property type="entry name" value="Non-specific serine/threonine protein kinase"/>
    <property type="match status" value="1"/>
</dbReference>
<dbReference type="Gene3D" id="3.70.10.10">
    <property type="match status" value="2"/>
</dbReference>
<dbReference type="OrthoDB" id="5919042at2759"/>
<evidence type="ECO:0000256" key="4">
    <source>
        <dbReference type="ARBA" id="ARBA00022679"/>
    </source>
</evidence>
<dbReference type="Gene3D" id="3.30.200.20">
    <property type="entry name" value="Phosphorylase Kinase, domain 1"/>
    <property type="match status" value="1"/>
</dbReference>
<dbReference type="Proteomes" id="UP000677054">
    <property type="component" value="Unassembled WGS sequence"/>
</dbReference>
<evidence type="ECO:0000256" key="2">
    <source>
        <dbReference type="ARBA" id="ARBA00022527"/>
    </source>
</evidence>
<comment type="catalytic activity">
    <reaction evidence="13">
        <text>L-seryl-[protein] + ATP = O-phospho-L-seryl-[protein] + ADP + H(+)</text>
        <dbReference type="Rhea" id="RHEA:17989"/>
        <dbReference type="Rhea" id="RHEA-COMP:9863"/>
        <dbReference type="Rhea" id="RHEA-COMP:11604"/>
        <dbReference type="ChEBI" id="CHEBI:15378"/>
        <dbReference type="ChEBI" id="CHEBI:29999"/>
        <dbReference type="ChEBI" id="CHEBI:30616"/>
        <dbReference type="ChEBI" id="CHEBI:83421"/>
        <dbReference type="ChEBI" id="CHEBI:456216"/>
        <dbReference type="EC" id="2.7.11.1"/>
    </reaction>
</comment>
<feature type="region of interest" description="Disordered" evidence="16">
    <location>
        <begin position="2080"/>
        <end position="2100"/>
    </location>
</feature>
<dbReference type="InterPro" id="IPR000719">
    <property type="entry name" value="Prot_kinase_dom"/>
</dbReference>
<keyword evidence="5" id="KW-0479">Metal-binding</keyword>
<gene>
    <name evidence="22" type="ORF">DSTB1V02_LOCUS4812</name>
</gene>
<dbReference type="SUPFAM" id="SSF56112">
    <property type="entry name" value="Protein kinase-like (PK-like)"/>
    <property type="match status" value="1"/>
</dbReference>
<feature type="binding site" evidence="14">
    <location>
        <position position="144"/>
    </location>
    <ligand>
        <name>ATP</name>
        <dbReference type="ChEBI" id="CHEBI:30616"/>
    </ligand>
</feature>
<evidence type="ECO:0000256" key="16">
    <source>
        <dbReference type="SAM" id="MobiDB-lite"/>
    </source>
</evidence>
<dbReference type="EMBL" id="CAJPEV010000740">
    <property type="protein sequence ID" value="CAG0888127.1"/>
    <property type="molecule type" value="Genomic_DNA"/>
</dbReference>
<evidence type="ECO:0000256" key="11">
    <source>
        <dbReference type="ARBA" id="ARBA00023054"/>
    </source>
</evidence>
<dbReference type="PROSITE" id="PS50003">
    <property type="entry name" value="PH_DOMAIN"/>
    <property type="match status" value="1"/>
</dbReference>
<dbReference type="PANTHER" id="PTHR22988:SF71">
    <property type="entry name" value="CITRON RHO-INTERACTING KINASE"/>
    <property type="match status" value="1"/>
</dbReference>
<dbReference type="SMART" id="SM00220">
    <property type="entry name" value="S_TKc"/>
    <property type="match status" value="1"/>
</dbReference>
<evidence type="ECO:0000259" key="21">
    <source>
        <dbReference type="PROSITE" id="PS51285"/>
    </source>
</evidence>
<evidence type="ECO:0000313" key="22">
    <source>
        <dbReference type="EMBL" id="CAD7244932.1"/>
    </source>
</evidence>
<dbReference type="SUPFAM" id="SSF57889">
    <property type="entry name" value="Cysteine-rich domain"/>
    <property type="match status" value="1"/>
</dbReference>
<dbReference type="InterPro" id="IPR000961">
    <property type="entry name" value="AGC-kinase_C"/>
</dbReference>
<evidence type="ECO:0000256" key="9">
    <source>
        <dbReference type="ARBA" id="ARBA00022833"/>
    </source>
</evidence>
<evidence type="ECO:0000256" key="12">
    <source>
        <dbReference type="ARBA" id="ARBA00047899"/>
    </source>
</evidence>
<dbReference type="InterPro" id="IPR046349">
    <property type="entry name" value="C1-like_sf"/>
</dbReference>
<feature type="domain" description="Protein kinase" evidence="18">
    <location>
        <begin position="111"/>
        <end position="381"/>
    </location>
</feature>
<dbReference type="SUPFAM" id="SSF50729">
    <property type="entry name" value="PH domain-like"/>
    <property type="match status" value="1"/>
</dbReference>
<feature type="domain" description="PH" evidence="17">
    <location>
        <begin position="1423"/>
        <end position="1541"/>
    </location>
</feature>
<dbReference type="Pfam" id="PF00069">
    <property type="entry name" value="Pkinase"/>
    <property type="match status" value="1"/>
</dbReference>
<dbReference type="InterPro" id="IPR011993">
    <property type="entry name" value="PH-like_dom_sf"/>
</dbReference>
<organism evidence="22">
    <name type="scientific">Darwinula stevensoni</name>
    <dbReference type="NCBI Taxonomy" id="69355"/>
    <lineage>
        <taxon>Eukaryota</taxon>
        <taxon>Metazoa</taxon>
        <taxon>Ecdysozoa</taxon>
        <taxon>Arthropoda</taxon>
        <taxon>Crustacea</taxon>
        <taxon>Oligostraca</taxon>
        <taxon>Ostracoda</taxon>
        <taxon>Podocopa</taxon>
        <taxon>Podocopida</taxon>
        <taxon>Darwinulocopina</taxon>
        <taxon>Darwinuloidea</taxon>
        <taxon>Darwinulidae</taxon>
        <taxon>Darwinula</taxon>
    </lineage>
</organism>
<evidence type="ECO:0000256" key="8">
    <source>
        <dbReference type="ARBA" id="ARBA00022777"/>
    </source>
</evidence>
<keyword evidence="6 14" id="KW-0547">Nucleotide-binding</keyword>
<evidence type="ECO:0000259" key="17">
    <source>
        <dbReference type="PROSITE" id="PS50003"/>
    </source>
</evidence>
<dbReference type="InterPro" id="IPR001849">
    <property type="entry name" value="PH_domain"/>
</dbReference>
<dbReference type="GO" id="GO:0005856">
    <property type="term" value="C:cytoskeleton"/>
    <property type="evidence" value="ECO:0007669"/>
    <property type="project" value="TreeGrafter"/>
</dbReference>
<dbReference type="PROSITE" id="PS00107">
    <property type="entry name" value="PROTEIN_KINASE_ATP"/>
    <property type="match status" value="1"/>
</dbReference>
<feature type="coiled-coil region" evidence="15">
    <location>
        <begin position="678"/>
        <end position="945"/>
    </location>
</feature>
<protein>
    <recommendedName>
        <fullName evidence="1">non-specific serine/threonine protein kinase</fullName>
        <ecNumber evidence="1">2.7.11.1</ecNumber>
    </recommendedName>
</protein>
<dbReference type="GO" id="GO:0005737">
    <property type="term" value="C:cytoplasm"/>
    <property type="evidence" value="ECO:0007669"/>
    <property type="project" value="TreeGrafter"/>
</dbReference>
<dbReference type="Pfam" id="PF00780">
    <property type="entry name" value="CNH"/>
    <property type="match status" value="1"/>
</dbReference>
<evidence type="ECO:0000256" key="7">
    <source>
        <dbReference type="ARBA" id="ARBA00022771"/>
    </source>
</evidence>
<dbReference type="InterPro" id="IPR050839">
    <property type="entry name" value="Rho-assoc_Ser/Thr_Kinase"/>
</dbReference>
<name>A0A7R9A1N8_9CRUS</name>
<dbReference type="PRINTS" id="PR01245">
    <property type="entry name" value="RAD1REC1"/>
</dbReference>
<dbReference type="PROSITE" id="PS00108">
    <property type="entry name" value="PROTEIN_KINASE_ST"/>
    <property type="match status" value="1"/>
</dbReference>
<evidence type="ECO:0000256" key="15">
    <source>
        <dbReference type="SAM" id="Coils"/>
    </source>
</evidence>
<feature type="coiled-coil region" evidence="15">
    <location>
        <begin position="977"/>
        <end position="1211"/>
    </location>
</feature>
<feature type="domain" description="CNH" evidence="20">
    <location>
        <begin position="1516"/>
        <end position="1778"/>
    </location>
</feature>
<feature type="region of interest" description="Disordered" evidence="16">
    <location>
        <begin position="1398"/>
        <end position="1424"/>
    </location>
</feature>
<reference evidence="22" key="1">
    <citation type="submission" date="2020-11" db="EMBL/GenBank/DDBJ databases">
        <authorList>
            <person name="Tran Van P."/>
        </authorList>
    </citation>
    <scope>NUCLEOTIDE SEQUENCE</scope>
</reference>
<dbReference type="SMART" id="SM00036">
    <property type="entry name" value="CNH"/>
    <property type="match status" value="1"/>
</dbReference>
<feature type="region of interest" description="Disordered" evidence="16">
    <location>
        <begin position="1825"/>
        <end position="1883"/>
    </location>
</feature>
<dbReference type="Gene3D" id="2.30.29.30">
    <property type="entry name" value="Pleckstrin-homology domain (PH domain)/Phosphotyrosine-binding domain (PTB)"/>
    <property type="match status" value="1"/>
</dbReference>
<dbReference type="PROSITE" id="PS50219">
    <property type="entry name" value="CNH"/>
    <property type="match status" value="1"/>
</dbReference>
<keyword evidence="23" id="KW-1185">Reference proteome</keyword>
<feature type="domain" description="AGC-kinase C-terminal" evidence="21">
    <location>
        <begin position="382"/>
        <end position="455"/>
    </location>
</feature>
<dbReference type="Gene3D" id="3.30.60.20">
    <property type="match status" value="1"/>
</dbReference>
<evidence type="ECO:0000256" key="6">
    <source>
        <dbReference type="ARBA" id="ARBA00022741"/>
    </source>
</evidence>
<evidence type="ECO:0000256" key="14">
    <source>
        <dbReference type="PROSITE-ProRule" id="PRU10141"/>
    </source>
</evidence>